<proteinExistence type="inferred from homology"/>
<dbReference type="STRING" id="43335.A0A4U5QUV3"/>
<dbReference type="InterPro" id="IPR013320">
    <property type="entry name" value="ConA-like_dom_sf"/>
</dbReference>
<accession>A0A4U5QUV3</accession>
<gene>
    <name evidence="4" type="ORF">D5086_0000056600</name>
</gene>
<dbReference type="InterPro" id="IPR001220">
    <property type="entry name" value="Legume_lectin_dom"/>
</dbReference>
<dbReference type="Pfam" id="PF00139">
    <property type="entry name" value="Lectin_legB"/>
    <property type="match status" value="1"/>
</dbReference>
<evidence type="ECO:0000256" key="1">
    <source>
        <dbReference type="ARBA" id="ARBA00007606"/>
    </source>
</evidence>
<keyword evidence="4" id="KW-0808">Transferase</keyword>
<dbReference type="SUPFAM" id="SSF49899">
    <property type="entry name" value="Concanavalin A-like lectins/glucanases"/>
    <property type="match status" value="1"/>
</dbReference>
<keyword evidence="2" id="KW-0430">Lectin</keyword>
<dbReference type="Gene3D" id="2.60.120.200">
    <property type="match status" value="2"/>
</dbReference>
<dbReference type="GO" id="GO:0016301">
    <property type="term" value="F:kinase activity"/>
    <property type="evidence" value="ECO:0007669"/>
    <property type="project" value="UniProtKB-KW"/>
</dbReference>
<dbReference type="GO" id="GO:0030246">
    <property type="term" value="F:carbohydrate binding"/>
    <property type="evidence" value="ECO:0007669"/>
    <property type="project" value="UniProtKB-KW"/>
</dbReference>
<evidence type="ECO:0000313" key="4">
    <source>
        <dbReference type="EMBL" id="TKS13347.1"/>
    </source>
</evidence>
<feature type="domain" description="Legume lectin" evidence="3">
    <location>
        <begin position="8"/>
        <end position="196"/>
    </location>
</feature>
<dbReference type="EMBL" id="RCHU01000138">
    <property type="protein sequence ID" value="TKS13347.1"/>
    <property type="molecule type" value="Genomic_DNA"/>
</dbReference>
<sequence>MVAEAQDVEFLFNGFNGSEANFTLDKVSITKPSGLLRLTNKTQNAVGHAFYSEKVRMLNRSSSSSMNASSFSTAFVFQIISPSKGEGGFGFAFTLSPSDRLPEAEAGHYLGLFNSTNDGFSSNYIFAVEFDTVNGFNKSTDSVGNHVGININSVDSKAGKPAAYNDDVNRLDSSEELMLDSGKPIQAWVEYNGVTNEDMYVGFSASTGNKASSHYILGWSFSTKGEAPLLNLSRLPIALQEKNSSSFRPSVIVIIASLCDKLPVFDDLGSPDSLRGSTKSMEVSVSSNTITGSFPSSSIGHMTSSFIDAGR</sequence>
<evidence type="ECO:0000256" key="2">
    <source>
        <dbReference type="ARBA" id="ARBA00022734"/>
    </source>
</evidence>
<comment type="caution">
    <text evidence="4">The sequence shown here is derived from an EMBL/GenBank/DDBJ whole genome shotgun (WGS) entry which is preliminary data.</text>
</comment>
<organism evidence="4">
    <name type="scientific">Populus alba</name>
    <name type="common">White poplar</name>
    <dbReference type="NCBI Taxonomy" id="43335"/>
    <lineage>
        <taxon>Eukaryota</taxon>
        <taxon>Viridiplantae</taxon>
        <taxon>Streptophyta</taxon>
        <taxon>Embryophyta</taxon>
        <taxon>Tracheophyta</taxon>
        <taxon>Spermatophyta</taxon>
        <taxon>Magnoliopsida</taxon>
        <taxon>eudicotyledons</taxon>
        <taxon>Gunneridae</taxon>
        <taxon>Pentapetalae</taxon>
        <taxon>rosids</taxon>
        <taxon>fabids</taxon>
        <taxon>Malpighiales</taxon>
        <taxon>Salicaceae</taxon>
        <taxon>Saliceae</taxon>
        <taxon>Populus</taxon>
    </lineage>
</organism>
<reference evidence="4" key="1">
    <citation type="submission" date="2018-10" db="EMBL/GenBank/DDBJ databases">
        <title>Population genomic analysis revealed the cold adaptation of white poplar.</title>
        <authorList>
            <person name="Liu Y.-J."/>
        </authorList>
    </citation>
    <scope>NUCLEOTIDE SEQUENCE [LARGE SCALE GENOMIC DNA]</scope>
    <source>
        <strain evidence="4">PAL-ZL1</strain>
    </source>
</reference>
<dbReference type="AlphaFoldDB" id="A0A4U5QUV3"/>
<evidence type="ECO:0000259" key="3">
    <source>
        <dbReference type="Pfam" id="PF00139"/>
    </source>
</evidence>
<name>A0A4U5QUV3_POPAL</name>
<dbReference type="InterPro" id="IPR050258">
    <property type="entry name" value="Leguminous_Lectin"/>
</dbReference>
<protein>
    <submittedName>
        <fullName evidence="4">Lectin protein kinase</fullName>
    </submittedName>
</protein>
<comment type="similarity">
    <text evidence="1">Belongs to the leguminous lectin family.</text>
</comment>
<dbReference type="CDD" id="cd06899">
    <property type="entry name" value="lectin_legume_LecRK_Arcelin_ConA"/>
    <property type="match status" value="1"/>
</dbReference>
<dbReference type="PANTHER" id="PTHR32401">
    <property type="entry name" value="CONCANAVALIN A-LIKE LECTIN FAMILY PROTEIN"/>
    <property type="match status" value="1"/>
</dbReference>
<keyword evidence="4" id="KW-0418">Kinase</keyword>
<dbReference type="PANTHER" id="PTHR32401:SF50">
    <property type="entry name" value="OS07G0133000 PROTEIN"/>
    <property type="match status" value="1"/>
</dbReference>